<protein>
    <submittedName>
        <fullName evidence="7">FUSC family protein</fullName>
    </submittedName>
</protein>
<evidence type="ECO:0000313" key="7">
    <source>
        <dbReference type="EMBL" id="MBD7958772.1"/>
    </source>
</evidence>
<feature type="transmembrane region" description="Helical" evidence="5">
    <location>
        <begin position="223"/>
        <end position="242"/>
    </location>
</feature>
<evidence type="ECO:0000313" key="8">
    <source>
        <dbReference type="Proteomes" id="UP000648352"/>
    </source>
</evidence>
<evidence type="ECO:0000259" key="6">
    <source>
        <dbReference type="Pfam" id="PF13515"/>
    </source>
</evidence>
<feature type="transmembrane region" description="Helical" evidence="5">
    <location>
        <begin position="254"/>
        <end position="280"/>
    </location>
</feature>
<feature type="transmembrane region" description="Helical" evidence="5">
    <location>
        <begin position="149"/>
        <end position="172"/>
    </location>
</feature>
<comment type="subcellular location">
    <subcellularLocation>
        <location evidence="1">Membrane</location>
        <topology evidence="1">Multi-pass membrane protein</topology>
    </subcellularLocation>
</comment>
<keyword evidence="8" id="KW-1185">Reference proteome</keyword>
<reference evidence="7 8" key="1">
    <citation type="submission" date="2020-08" db="EMBL/GenBank/DDBJ databases">
        <title>A Genomic Blueprint of the Chicken Gut Microbiome.</title>
        <authorList>
            <person name="Gilroy R."/>
            <person name="Ravi A."/>
            <person name="Getino M."/>
            <person name="Pursley I."/>
            <person name="Horton D.L."/>
            <person name="Alikhan N.-F."/>
            <person name="Baker D."/>
            <person name="Gharbi K."/>
            <person name="Hall N."/>
            <person name="Watson M."/>
            <person name="Adriaenssens E.M."/>
            <person name="Foster-Nyarko E."/>
            <person name="Jarju S."/>
            <person name="Secka A."/>
            <person name="Antonio M."/>
            <person name="Oren A."/>
            <person name="Chaudhuri R."/>
            <person name="La Ragione R.M."/>
            <person name="Hildebrand F."/>
            <person name="Pallen M.J."/>
        </authorList>
    </citation>
    <scope>NUCLEOTIDE SEQUENCE [LARGE SCALE GENOMIC DNA]</scope>
    <source>
        <strain evidence="7 8">Sa4CUA7</strain>
    </source>
</reference>
<keyword evidence="2 5" id="KW-0812">Transmembrane</keyword>
<gene>
    <name evidence="7" type="ORF">H9651_14105</name>
</gene>
<evidence type="ECO:0000256" key="1">
    <source>
        <dbReference type="ARBA" id="ARBA00004141"/>
    </source>
</evidence>
<sequence length="352" mass="35920">MPHARAALSDILAGLFRLAPAPAPRWPLALQAAAAMVTPIVVFTLLGHPEMGYRTAAGAFIVIHASALPAVERARVLPVVGAGLLGAAALGIVCAGSPALALAGLVVVALVAAAGMYGFALGAPGPIFFVLVYGLSGQISANLDAAGSLTYLGTIVLGMTFAYLLTLIPLLWPRRRRVSARSLRQLLPGPSLSGVPGTMFLRAAIVTVAGTVIGAFVDPQRTYWVVGAALGVVGVAVGRRLAVARGLHRMLGTVAGAGVFLLIAPWGLEGLWLAATLGALQIVVELLVVRNYGLALVFITPLVLLLTGAATGQLGTDFVGERVIDTLVGGALGAASGFLHRPGHGALPLHRH</sequence>
<keyword evidence="4 5" id="KW-0472">Membrane</keyword>
<evidence type="ECO:0000256" key="5">
    <source>
        <dbReference type="SAM" id="Phobius"/>
    </source>
</evidence>
<accession>A0ABR8S5K7</accession>
<evidence type="ECO:0000256" key="2">
    <source>
        <dbReference type="ARBA" id="ARBA00022692"/>
    </source>
</evidence>
<dbReference type="Proteomes" id="UP000648352">
    <property type="component" value="Unassembled WGS sequence"/>
</dbReference>
<dbReference type="Pfam" id="PF13515">
    <property type="entry name" value="FUSC_2"/>
    <property type="match status" value="1"/>
</dbReference>
<proteinExistence type="predicted"/>
<feature type="transmembrane region" description="Helical" evidence="5">
    <location>
        <begin position="102"/>
        <end position="129"/>
    </location>
</feature>
<feature type="transmembrane region" description="Helical" evidence="5">
    <location>
        <begin position="192"/>
        <end position="217"/>
    </location>
</feature>
<comment type="caution">
    <text evidence="7">The sequence shown here is derived from an EMBL/GenBank/DDBJ whole genome shotgun (WGS) entry which is preliminary data.</text>
</comment>
<feature type="domain" description="Integral membrane bound transporter" evidence="6">
    <location>
        <begin position="211"/>
        <end position="334"/>
    </location>
</feature>
<feature type="transmembrane region" description="Helical" evidence="5">
    <location>
        <begin position="292"/>
        <end position="312"/>
    </location>
</feature>
<keyword evidence="3 5" id="KW-1133">Transmembrane helix</keyword>
<evidence type="ECO:0000256" key="4">
    <source>
        <dbReference type="ARBA" id="ARBA00023136"/>
    </source>
</evidence>
<dbReference type="EMBL" id="JACSQP010000013">
    <property type="protein sequence ID" value="MBD7958772.1"/>
    <property type="molecule type" value="Genomic_DNA"/>
</dbReference>
<dbReference type="InterPro" id="IPR049453">
    <property type="entry name" value="Memb_transporter_dom"/>
</dbReference>
<feature type="transmembrane region" description="Helical" evidence="5">
    <location>
        <begin position="26"/>
        <end position="46"/>
    </location>
</feature>
<name>A0ABR8S5K7_9MICO</name>
<dbReference type="RefSeq" id="WP_191719970.1">
    <property type="nucleotide sequence ID" value="NZ_JACSQP010000013.1"/>
</dbReference>
<organism evidence="7 8">
    <name type="scientific">Microbacterium pullorum</name>
    <dbReference type="NCBI Taxonomy" id="2762236"/>
    <lineage>
        <taxon>Bacteria</taxon>
        <taxon>Bacillati</taxon>
        <taxon>Actinomycetota</taxon>
        <taxon>Actinomycetes</taxon>
        <taxon>Micrococcales</taxon>
        <taxon>Microbacteriaceae</taxon>
        <taxon>Microbacterium</taxon>
    </lineage>
</organism>
<evidence type="ECO:0000256" key="3">
    <source>
        <dbReference type="ARBA" id="ARBA00022989"/>
    </source>
</evidence>